<dbReference type="InterPro" id="IPR036855">
    <property type="entry name" value="Znf_CCCH_sf"/>
</dbReference>
<dbReference type="PROSITE" id="PS50103">
    <property type="entry name" value="ZF_C3H1"/>
    <property type="match status" value="1"/>
</dbReference>
<feature type="domain" description="C3H1-type" evidence="6">
    <location>
        <begin position="25"/>
        <end position="52"/>
    </location>
</feature>
<dbReference type="Proteomes" id="UP000887572">
    <property type="component" value="Unplaced"/>
</dbReference>
<dbReference type="InterPro" id="IPR000571">
    <property type="entry name" value="Znf_CCCH"/>
</dbReference>
<dbReference type="Pfam" id="PF00642">
    <property type="entry name" value="zf-CCCH"/>
    <property type="match status" value="1"/>
</dbReference>
<evidence type="ECO:0000256" key="1">
    <source>
        <dbReference type="ARBA" id="ARBA00022723"/>
    </source>
</evidence>
<keyword evidence="7" id="KW-1185">Reference proteome</keyword>
<dbReference type="AlphaFoldDB" id="A0A914GQQ1"/>
<feature type="zinc finger region" description="C3H1-type" evidence="4">
    <location>
        <begin position="25"/>
        <end position="52"/>
    </location>
</feature>
<evidence type="ECO:0000259" key="6">
    <source>
        <dbReference type="PROSITE" id="PS50103"/>
    </source>
</evidence>
<evidence type="ECO:0000256" key="5">
    <source>
        <dbReference type="SAM" id="MobiDB-lite"/>
    </source>
</evidence>
<dbReference type="Gene3D" id="3.30.1370.210">
    <property type="match status" value="1"/>
</dbReference>
<keyword evidence="1 4" id="KW-0479">Metal-binding</keyword>
<evidence type="ECO:0000256" key="2">
    <source>
        <dbReference type="ARBA" id="ARBA00022771"/>
    </source>
</evidence>
<name>A0A914GQQ1_GLORO</name>
<dbReference type="SUPFAM" id="SSF90229">
    <property type="entry name" value="CCCH zinc finger"/>
    <property type="match status" value="1"/>
</dbReference>
<keyword evidence="3 4" id="KW-0862">Zinc</keyword>
<evidence type="ECO:0000313" key="8">
    <source>
        <dbReference type="WBParaSite" id="Gr19_v10_g10441.t1"/>
    </source>
</evidence>
<feature type="compositionally biased region" description="Basic and acidic residues" evidence="5">
    <location>
        <begin position="105"/>
        <end position="120"/>
    </location>
</feature>
<feature type="compositionally biased region" description="Basic and acidic residues" evidence="5">
    <location>
        <begin position="1"/>
        <end position="12"/>
    </location>
</feature>
<keyword evidence="2 4" id="KW-0863">Zinc-finger</keyword>
<evidence type="ECO:0000256" key="3">
    <source>
        <dbReference type="ARBA" id="ARBA00022833"/>
    </source>
</evidence>
<evidence type="ECO:0000256" key="4">
    <source>
        <dbReference type="PROSITE-ProRule" id="PRU00723"/>
    </source>
</evidence>
<accession>A0A914GQQ1</accession>
<protein>
    <submittedName>
        <fullName evidence="8">C3H1-type domain-containing protein</fullName>
    </submittedName>
</protein>
<evidence type="ECO:0000313" key="7">
    <source>
        <dbReference type="Proteomes" id="UP000887572"/>
    </source>
</evidence>
<feature type="region of interest" description="Disordered" evidence="5">
    <location>
        <begin position="99"/>
        <end position="120"/>
    </location>
</feature>
<proteinExistence type="predicted"/>
<sequence length="156" mass="17887">MPSDRDFSHDDDITNAANGDNKDNTKRKDICRDYLNNICSRGNRCKFFHPEESIEKSQNSADEPYQFCIDFQKNKMAERLKCFKSNTFIFERASLFGAKSNSSESEGRREHSEFANKRSAADGWGRALAFAKSVRQGNEKRFAFADGGVRRFAFAR</sequence>
<dbReference type="SMART" id="SM00356">
    <property type="entry name" value="ZnF_C3H1"/>
    <property type="match status" value="1"/>
</dbReference>
<organism evidence="7 8">
    <name type="scientific">Globodera rostochiensis</name>
    <name type="common">Golden nematode worm</name>
    <name type="synonym">Heterodera rostochiensis</name>
    <dbReference type="NCBI Taxonomy" id="31243"/>
    <lineage>
        <taxon>Eukaryota</taxon>
        <taxon>Metazoa</taxon>
        <taxon>Ecdysozoa</taxon>
        <taxon>Nematoda</taxon>
        <taxon>Chromadorea</taxon>
        <taxon>Rhabditida</taxon>
        <taxon>Tylenchina</taxon>
        <taxon>Tylenchomorpha</taxon>
        <taxon>Tylenchoidea</taxon>
        <taxon>Heteroderidae</taxon>
        <taxon>Heteroderinae</taxon>
        <taxon>Globodera</taxon>
    </lineage>
</organism>
<reference evidence="8" key="1">
    <citation type="submission" date="2022-11" db="UniProtKB">
        <authorList>
            <consortium name="WormBaseParasite"/>
        </authorList>
    </citation>
    <scope>IDENTIFICATION</scope>
</reference>
<dbReference type="WBParaSite" id="Gr19_v10_g10441.t1">
    <property type="protein sequence ID" value="Gr19_v10_g10441.t1"/>
    <property type="gene ID" value="Gr19_v10_g10441"/>
</dbReference>
<feature type="region of interest" description="Disordered" evidence="5">
    <location>
        <begin position="1"/>
        <end position="25"/>
    </location>
</feature>
<dbReference type="GO" id="GO:0008270">
    <property type="term" value="F:zinc ion binding"/>
    <property type="evidence" value="ECO:0007669"/>
    <property type="project" value="UniProtKB-KW"/>
</dbReference>